<protein>
    <submittedName>
        <fullName evidence="3">Uncharacterized protein</fullName>
    </submittedName>
</protein>
<keyword evidence="2" id="KW-0472">Membrane</keyword>
<proteinExistence type="predicted"/>
<evidence type="ECO:0000313" key="4">
    <source>
        <dbReference type="Proteomes" id="UP001597135"/>
    </source>
</evidence>
<accession>A0ABW3ZKJ8</accession>
<dbReference type="EMBL" id="JBHTMU010000025">
    <property type="protein sequence ID" value="MFD1343448.1"/>
    <property type="molecule type" value="Genomic_DNA"/>
</dbReference>
<reference evidence="4" key="1">
    <citation type="journal article" date="2019" name="Int. J. Syst. Evol. Microbiol.">
        <title>The Global Catalogue of Microorganisms (GCM) 10K type strain sequencing project: providing services to taxonomists for standard genome sequencing and annotation.</title>
        <authorList>
            <consortium name="The Broad Institute Genomics Platform"/>
            <consortium name="The Broad Institute Genome Sequencing Center for Infectious Disease"/>
            <person name="Wu L."/>
            <person name="Ma J."/>
        </authorList>
    </citation>
    <scope>NUCLEOTIDE SEQUENCE [LARGE SCALE GENOMIC DNA]</scope>
    <source>
        <strain evidence="4">CCUG 62953</strain>
    </source>
</reference>
<dbReference type="Proteomes" id="UP001597135">
    <property type="component" value="Unassembled WGS sequence"/>
</dbReference>
<keyword evidence="2" id="KW-1133">Transmembrane helix</keyword>
<name>A0ABW3ZKJ8_9RHOB</name>
<dbReference type="RefSeq" id="WP_386804417.1">
    <property type="nucleotide sequence ID" value="NZ_JBHTMU010000025.1"/>
</dbReference>
<feature type="transmembrane region" description="Helical" evidence="2">
    <location>
        <begin position="26"/>
        <end position="42"/>
    </location>
</feature>
<evidence type="ECO:0000256" key="1">
    <source>
        <dbReference type="SAM" id="MobiDB-lite"/>
    </source>
</evidence>
<keyword evidence="2" id="KW-0812">Transmembrane</keyword>
<sequence length="68" mass="7127">MDQLITLLAAFDDALTAFISESKLPSLVLLFAVVFALFWLFGSRRSADGATGDYGDYDGGCDGGDGGD</sequence>
<gene>
    <name evidence="3" type="ORF">ACFQ4E_13545</name>
</gene>
<organism evidence="3 4">
    <name type="scientific">Litorisediminicola beolgyonensis</name>
    <dbReference type="NCBI Taxonomy" id="1173614"/>
    <lineage>
        <taxon>Bacteria</taxon>
        <taxon>Pseudomonadati</taxon>
        <taxon>Pseudomonadota</taxon>
        <taxon>Alphaproteobacteria</taxon>
        <taxon>Rhodobacterales</taxon>
        <taxon>Paracoccaceae</taxon>
        <taxon>Litorisediminicola</taxon>
    </lineage>
</organism>
<feature type="compositionally biased region" description="Gly residues" evidence="1">
    <location>
        <begin position="57"/>
        <end position="68"/>
    </location>
</feature>
<keyword evidence="4" id="KW-1185">Reference proteome</keyword>
<comment type="caution">
    <text evidence="3">The sequence shown here is derived from an EMBL/GenBank/DDBJ whole genome shotgun (WGS) entry which is preliminary data.</text>
</comment>
<evidence type="ECO:0000256" key="2">
    <source>
        <dbReference type="SAM" id="Phobius"/>
    </source>
</evidence>
<feature type="region of interest" description="Disordered" evidence="1">
    <location>
        <begin position="46"/>
        <end position="68"/>
    </location>
</feature>
<evidence type="ECO:0000313" key="3">
    <source>
        <dbReference type="EMBL" id="MFD1343448.1"/>
    </source>
</evidence>